<dbReference type="NCBIfam" id="TIGR02227">
    <property type="entry name" value="sigpep_I_bact"/>
    <property type="match status" value="1"/>
</dbReference>
<dbReference type="EC" id="3.4.21.89" evidence="3"/>
<keyword evidence="7" id="KW-1185">Reference proteome</keyword>
<dbReference type="CDD" id="cd06530">
    <property type="entry name" value="S26_SPase_I"/>
    <property type="match status" value="1"/>
</dbReference>
<dbReference type="GO" id="GO:0006465">
    <property type="term" value="P:signal peptide processing"/>
    <property type="evidence" value="ECO:0007669"/>
    <property type="project" value="InterPro"/>
</dbReference>
<dbReference type="Pfam" id="PF10502">
    <property type="entry name" value="Peptidase_S26"/>
    <property type="match status" value="1"/>
</dbReference>
<dbReference type="Proteomes" id="UP000660611">
    <property type="component" value="Unassembled WGS sequence"/>
</dbReference>
<gene>
    <name evidence="6" type="ORF">Dsi01nite_018960</name>
</gene>
<dbReference type="GO" id="GO:0004252">
    <property type="term" value="F:serine-type endopeptidase activity"/>
    <property type="evidence" value="ECO:0007669"/>
    <property type="project" value="InterPro"/>
</dbReference>
<dbReference type="InterPro" id="IPR019533">
    <property type="entry name" value="Peptidase_S26"/>
</dbReference>
<evidence type="ECO:0000256" key="3">
    <source>
        <dbReference type="RuleBase" id="RU362042"/>
    </source>
</evidence>
<keyword evidence="3" id="KW-0378">Hydrolase</keyword>
<feature type="domain" description="Peptidase S26" evidence="5">
    <location>
        <begin position="18"/>
        <end position="178"/>
    </location>
</feature>
<dbReference type="InterPro" id="IPR000223">
    <property type="entry name" value="Pept_S26A_signal_pept_1"/>
</dbReference>
<dbReference type="PANTHER" id="PTHR43390">
    <property type="entry name" value="SIGNAL PEPTIDASE I"/>
    <property type="match status" value="1"/>
</dbReference>
<feature type="chain" id="PRO_5039490186" description="Signal peptidase I" evidence="4">
    <location>
        <begin position="30"/>
        <end position="179"/>
    </location>
</feature>
<evidence type="ECO:0000313" key="7">
    <source>
        <dbReference type="Proteomes" id="UP000660611"/>
    </source>
</evidence>
<evidence type="ECO:0000256" key="2">
    <source>
        <dbReference type="ARBA" id="ARBA00009370"/>
    </source>
</evidence>
<dbReference type="PANTHER" id="PTHR43390:SF1">
    <property type="entry name" value="CHLOROPLAST PROCESSING PEPTIDASE"/>
    <property type="match status" value="1"/>
</dbReference>
<dbReference type="InterPro" id="IPR036286">
    <property type="entry name" value="LexA/Signal_pep-like_sf"/>
</dbReference>
<comment type="subcellular location">
    <subcellularLocation>
        <location evidence="1">Cell membrane</location>
        <topology evidence="1">Single-pass type II membrane protein</topology>
    </subcellularLocation>
    <subcellularLocation>
        <location evidence="3">Membrane</location>
        <topology evidence="3">Single-pass type II membrane protein</topology>
    </subcellularLocation>
</comment>
<reference evidence="6" key="1">
    <citation type="submission" date="2021-01" db="EMBL/GenBank/DDBJ databases">
        <title>Whole genome shotgun sequence of Dactylosporangium siamense NBRC 106093.</title>
        <authorList>
            <person name="Komaki H."/>
            <person name="Tamura T."/>
        </authorList>
    </citation>
    <scope>NUCLEOTIDE SEQUENCE</scope>
    <source>
        <strain evidence="6">NBRC 106093</strain>
    </source>
</reference>
<evidence type="ECO:0000256" key="1">
    <source>
        <dbReference type="ARBA" id="ARBA00004401"/>
    </source>
</evidence>
<comment type="caution">
    <text evidence="6">The sequence shown here is derived from an EMBL/GenBank/DDBJ whole genome shotgun (WGS) entry which is preliminary data.</text>
</comment>
<dbReference type="EMBL" id="BONQ01000029">
    <property type="protein sequence ID" value="GIG43855.1"/>
    <property type="molecule type" value="Genomic_DNA"/>
</dbReference>
<accession>A0A919U9K8</accession>
<feature type="signal peptide" evidence="4">
    <location>
        <begin position="1"/>
        <end position="29"/>
    </location>
</feature>
<dbReference type="GO" id="GO:0005886">
    <property type="term" value="C:plasma membrane"/>
    <property type="evidence" value="ECO:0007669"/>
    <property type="project" value="UniProtKB-SubCell"/>
</dbReference>
<dbReference type="GO" id="GO:0009003">
    <property type="term" value="F:signal peptidase activity"/>
    <property type="evidence" value="ECO:0007669"/>
    <property type="project" value="UniProtKB-EC"/>
</dbReference>
<protein>
    <recommendedName>
        <fullName evidence="3">Signal peptidase I</fullName>
        <ecNumber evidence="3">3.4.21.89</ecNumber>
    </recommendedName>
</protein>
<evidence type="ECO:0000256" key="4">
    <source>
        <dbReference type="SAM" id="SignalP"/>
    </source>
</evidence>
<dbReference type="SUPFAM" id="SSF51306">
    <property type="entry name" value="LexA/Signal peptidase"/>
    <property type="match status" value="1"/>
</dbReference>
<keyword evidence="4" id="KW-0732">Signal</keyword>
<name>A0A919U9K8_9ACTN</name>
<evidence type="ECO:0000259" key="5">
    <source>
        <dbReference type="Pfam" id="PF10502"/>
    </source>
</evidence>
<sequence length="179" mass="18867">MGDGPAVYRPRMRTRILLCAVLLLAGCVADGPKTKQYSLGTDAMLPKLRANQPFTAKVVKAGTYKPTPGDVVVFRNPAKWGPSDNKSVKRVIAVEGFVIACCDVDGRVTLDGVGLDEPYLGENSPLGASPVAGQCTSRRFGPVTVEPGQVFVMGDSRGVSMDSRCLGTVPNSNVIGVVE</sequence>
<dbReference type="PRINTS" id="PR00727">
    <property type="entry name" value="LEADERPTASE"/>
</dbReference>
<keyword evidence="3" id="KW-0645">Protease</keyword>
<dbReference type="AlphaFoldDB" id="A0A919U9K8"/>
<comment type="similarity">
    <text evidence="2 3">Belongs to the peptidase S26 family.</text>
</comment>
<evidence type="ECO:0000313" key="6">
    <source>
        <dbReference type="EMBL" id="GIG43855.1"/>
    </source>
</evidence>
<organism evidence="6 7">
    <name type="scientific">Dactylosporangium siamense</name>
    <dbReference type="NCBI Taxonomy" id="685454"/>
    <lineage>
        <taxon>Bacteria</taxon>
        <taxon>Bacillati</taxon>
        <taxon>Actinomycetota</taxon>
        <taxon>Actinomycetes</taxon>
        <taxon>Micromonosporales</taxon>
        <taxon>Micromonosporaceae</taxon>
        <taxon>Dactylosporangium</taxon>
    </lineage>
</organism>
<proteinExistence type="inferred from homology"/>
<comment type="catalytic activity">
    <reaction evidence="3">
        <text>Cleavage of hydrophobic, N-terminal signal or leader sequences from secreted and periplasmic proteins.</text>
        <dbReference type="EC" id="3.4.21.89"/>
    </reaction>
</comment>
<dbReference type="Gene3D" id="2.10.109.10">
    <property type="entry name" value="Umud Fragment, subunit A"/>
    <property type="match status" value="1"/>
</dbReference>